<dbReference type="EMBL" id="JANJQO010000897">
    <property type="protein sequence ID" value="KAJ2973935.1"/>
    <property type="molecule type" value="Genomic_DNA"/>
</dbReference>
<comment type="caution">
    <text evidence="1">The sequence shown here is derived from an EMBL/GenBank/DDBJ whole genome shotgun (WGS) entry which is preliminary data.</text>
</comment>
<name>A0ACC1N3T0_9HYPO</name>
<evidence type="ECO:0000313" key="1">
    <source>
        <dbReference type="EMBL" id="KAJ2973935.1"/>
    </source>
</evidence>
<evidence type="ECO:0000313" key="2">
    <source>
        <dbReference type="Proteomes" id="UP001143910"/>
    </source>
</evidence>
<gene>
    <name evidence="1" type="ORF">NQ176_g6322</name>
</gene>
<keyword evidence="2" id="KW-1185">Reference proteome</keyword>
<accession>A0ACC1N3T0</accession>
<proteinExistence type="predicted"/>
<protein>
    <submittedName>
        <fullName evidence="1">Uncharacterized protein</fullName>
    </submittedName>
</protein>
<reference evidence="1" key="1">
    <citation type="submission" date="2022-08" db="EMBL/GenBank/DDBJ databases">
        <title>Genome Sequence of Lecanicillium fungicola.</title>
        <authorList>
            <person name="Buettner E."/>
        </authorList>
    </citation>
    <scope>NUCLEOTIDE SEQUENCE</scope>
    <source>
        <strain evidence="1">Babe33</strain>
    </source>
</reference>
<organism evidence="1 2">
    <name type="scientific">Zarea fungicola</name>
    <dbReference type="NCBI Taxonomy" id="93591"/>
    <lineage>
        <taxon>Eukaryota</taxon>
        <taxon>Fungi</taxon>
        <taxon>Dikarya</taxon>
        <taxon>Ascomycota</taxon>
        <taxon>Pezizomycotina</taxon>
        <taxon>Sordariomycetes</taxon>
        <taxon>Hypocreomycetidae</taxon>
        <taxon>Hypocreales</taxon>
        <taxon>Cordycipitaceae</taxon>
        <taxon>Zarea</taxon>
    </lineage>
</organism>
<dbReference type="Proteomes" id="UP001143910">
    <property type="component" value="Unassembled WGS sequence"/>
</dbReference>
<sequence length="734" mass="80713">MNTSPQRRQTRKSSQTDQGAYVRLLSELTDDTENLPASTPSLILALLYSGYSWLCRLKDVFPLPLQTYSRQLYMLKMSGKMLLRCARAARALPTVFLVTVFGFLAAVSFTWIWWYARRRCIWIVYRLVIPFILNSVIALIPTSIPAMDDADWSRSVLTATAIFAQNKRVPGEGSEAPEDMAAWWRVALWSWRHLDWRTADRHSPSSTIHLRWLFLPDQILRRVDLSVKPYKPQYSTRAFVTVTAPVTMDESSQGSTTSMESRLDSRLESRMESGQDSSDQSSPGREGRSRESPDISSNRKQSLSVDGFCDNREREAQVPEGGRAHDAELKSDLVPVTMNQGSTVAALADCRPQTDEQEDEALDSMASCPDIVDGARDNFGKQPAFQAPSTPIGPIMRAQPTRQQAGQEAVQQSLSHQTELQAHAQHPSAQTGAYNHQLRSPISISFASSDTTHRILRRRRRRGRGDAGKPEGSRCCEAGVAHAVYPSSQRPGRLTPGKQATRAERPSSGRGYLPSGVYTDSQLRDAAQIDRHTTQVSDLASHGLKHEPLPSQTPPFNTPQSRVSNRYGSRVFDASRALRNQQLPPISNSGHDLQSPVLANIQPQPQPLGGGPPPGHRSTMHQGQCQTKFSGSRSLAASRAFLATPMASPRSEARLQYTRPCQISTLDPNCALCSASAPADLVQQYTGAVIIEDDVFIGGNVAIMPGCIIGKGSVVEAGSVVTDVSDPTPRSPYN</sequence>